<protein>
    <submittedName>
        <fullName evidence="1">Uncharacterized protein</fullName>
    </submittedName>
</protein>
<proteinExistence type="predicted"/>
<accession>A0A0F9DQ37</accession>
<evidence type="ECO:0000313" key="1">
    <source>
        <dbReference type="EMBL" id="KKL63918.1"/>
    </source>
</evidence>
<dbReference type="AlphaFoldDB" id="A0A0F9DQ37"/>
<dbReference type="EMBL" id="LAZR01028005">
    <property type="protein sequence ID" value="KKL63918.1"/>
    <property type="molecule type" value="Genomic_DNA"/>
</dbReference>
<comment type="caution">
    <text evidence="1">The sequence shown here is derived from an EMBL/GenBank/DDBJ whole genome shotgun (WGS) entry which is preliminary data.</text>
</comment>
<gene>
    <name evidence="1" type="ORF">LCGC14_2170270</name>
</gene>
<organism evidence="1">
    <name type="scientific">marine sediment metagenome</name>
    <dbReference type="NCBI Taxonomy" id="412755"/>
    <lineage>
        <taxon>unclassified sequences</taxon>
        <taxon>metagenomes</taxon>
        <taxon>ecological metagenomes</taxon>
    </lineage>
</organism>
<reference evidence="1" key="1">
    <citation type="journal article" date="2015" name="Nature">
        <title>Complex archaea that bridge the gap between prokaryotes and eukaryotes.</title>
        <authorList>
            <person name="Spang A."/>
            <person name="Saw J.H."/>
            <person name="Jorgensen S.L."/>
            <person name="Zaremba-Niedzwiedzka K."/>
            <person name="Martijn J."/>
            <person name="Lind A.E."/>
            <person name="van Eijk R."/>
            <person name="Schleper C."/>
            <person name="Guy L."/>
            <person name="Ettema T.J."/>
        </authorList>
    </citation>
    <scope>NUCLEOTIDE SEQUENCE</scope>
</reference>
<sequence>SKRTAKRPKIGSNYYLPQTDSIIQPVTPAISHRITPSSYSTPLFDTTEELNQEIAKLRIETRDIASKLEMTKKESVKYRKAKANLESKIDTRSRKSFSLTFCRVFEKMYSKRFMSQPISEPFLKTRPFVTVSCFQLIYAVQPN</sequence>
<feature type="non-terminal residue" evidence="1">
    <location>
        <position position="1"/>
    </location>
</feature>
<name>A0A0F9DQ37_9ZZZZ</name>